<gene>
    <name evidence="1" type="ORF">Vadar_033480</name>
</gene>
<dbReference type="Proteomes" id="UP000828048">
    <property type="component" value="Chromosome 7"/>
</dbReference>
<sequence>MVGISNLCFEVMGSVAVGLHQTGLGVELSLGFCASESSMPKNQSEPTEKVWKRPREPKNSWKYFATPHAKRVYDNVLANKGISLIERNVLVDELSPVGITAQFVSRGWINVCVGWLPSHPELVKEFFANITSCNAEDQSITSVVRGKDIVFSVDTVRDKLKLPVLDNPQWPPPPSLVPTRSELVSELTGGVFSELDKIRLGFMTPQYRLLLKIICSFIEPCTHTSDATHDQAILMYGLGRGYSYDLATKIWNDVYGYHLHPPGTSSIPFASLITRFILDHHVYITPGEPYVLLPPPIGRLTLENSDKPITIPKGYLVPSSPPAPHFTPIIPRYSSLHIPPTYKFPWDVSIGGPSTSTSIPVGGPSSTTSPPVSTSIPPTQRDINLMGLIQSEFASLHEKIDKGNAAIEDLVHRVSIIEDVLQIKTKCAACVSSYVTDTMEHLSASSLDFQNLLKKISSVGDYNVPGNGVGTNLGNTSGVVADGDTLMTDD</sequence>
<reference evidence="1 2" key="1">
    <citation type="journal article" date="2021" name="Hortic Res">
        <title>High-quality reference genome and annotation aids understanding of berry development for evergreen blueberry (Vaccinium darrowii).</title>
        <authorList>
            <person name="Yu J."/>
            <person name="Hulse-Kemp A.M."/>
            <person name="Babiker E."/>
            <person name="Staton M."/>
        </authorList>
    </citation>
    <scope>NUCLEOTIDE SEQUENCE [LARGE SCALE GENOMIC DNA]</scope>
    <source>
        <strain evidence="2">cv. NJ 8807/NJ 8810</strain>
        <tissue evidence="1">Young leaf</tissue>
    </source>
</reference>
<protein>
    <submittedName>
        <fullName evidence="1">Uncharacterized protein</fullName>
    </submittedName>
</protein>
<keyword evidence="2" id="KW-1185">Reference proteome</keyword>
<dbReference type="EMBL" id="CM037157">
    <property type="protein sequence ID" value="KAH7850470.1"/>
    <property type="molecule type" value="Genomic_DNA"/>
</dbReference>
<evidence type="ECO:0000313" key="2">
    <source>
        <dbReference type="Proteomes" id="UP000828048"/>
    </source>
</evidence>
<organism evidence="1 2">
    <name type="scientific">Vaccinium darrowii</name>
    <dbReference type="NCBI Taxonomy" id="229202"/>
    <lineage>
        <taxon>Eukaryota</taxon>
        <taxon>Viridiplantae</taxon>
        <taxon>Streptophyta</taxon>
        <taxon>Embryophyta</taxon>
        <taxon>Tracheophyta</taxon>
        <taxon>Spermatophyta</taxon>
        <taxon>Magnoliopsida</taxon>
        <taxon>eudicotyledons</taxon>
        <taxon>Gunneridae</taxon>
        <taxon>Pentapetalae</taxon>
        <taxon>asterids</taxon>
        <taxon>Ericales</taxon>
        <taxon>Ericaceae</taxon>
        <taxon>Vaccinioideae</taxon>
        <taxon>Vaccinieae</taxon>
        <taxon>Vaccinium</taxon>
    </lineage>
</organism>
<proteinExistence type="predicted"/>
<comment type="caution">
    <text evidence="1">The sequence shown here is derived from an EMBL/GenBank/DDBJ whole genome shotgun (WGS) entry which is preliminary data.</text>
</comment>
<accession>A0ACB7YAP2</accession>
<name>A0ACB7YAP2_9ERIC</name>
<evidence type="ECO:0000313" key="1">
    <source>
        <dbReference type="EMBL" id="KAH7850470.1"/>
    </source>
</evidence>